<dbReference type="GO" id="GO:0005524">
    <property type="term" value="F:ATP binding"/>
    <property type="evidence" value="ECO:0007669"/>
    <property type="project" value="UniProtKB-UniRule"/>
</dbReference>
<evidence type="ECO:0000313" key="8">
    <source>
        <dbReference type="Proteomes" id="UP000636800"/>
    </source>
</evidence>
<keyword evidence="2 5" id="KW-0547">Nucleotide-binding</keyword>
<dbReference type="PROSITE" id="PS00108">
    <property type="entry name" value="PROTEIN_KINASE_ST"/>
    <property type="match status" value="1"/>
</dbReference>
<dbReference type="EMBL" id="JADCNL010000008">
    <property type="protein sequence ID" value="KAG0469877.1"/>
    <property type="molecule type" value="Genomic_DNA"/>
</dbReference>
<dbReference type="Proteomes" id="UP000636800">
    <property type="component" value="Unassembled WGS sequence"/>
</dbReference>
<feature type="binding site" evidence="5">
    <location>
        <position position="201"/>
    </location>
    <ligand>
        <name>ATP</name>
        <dbReference type="ChEBI" id="CHEBI:30616"/>
    </ligand>
</feature>
<comment type="caution">
    <text evidence="7">The sequence shown here is derived from an EMBL/GenBank/DDBJ whole genome shotgun (WGS) entry which is preliminary data.</text>
</comment>
<dbReference type="PANTHER" id="PTHR47987">
    <property type="entry name" value="OS08G0249100 PROTEIN"/>
    <property type="match status" value="1"/>
</dbReference>
<feature type="domain" description="Protein kinase" evidence="6">
    <location>
        <begin position="170"/>
        <end position="459"/>
    </location>
</feature>
<dbReference type="Gene3D" id="1.10.510.10">
    <property type="entry name" value="Transferase(Phosphotransferase) domain 1"/>
    <property type="match status" value="1"/>
</dbReference>
<dbReference type="Pfam" id="PF00069">
    <property type="entry name" value="Pkinase"/>
    <property type="match status" value="1"/>
</dbReference>
<gene>
    <name evidence="7" type="ORF">HPP92_016577</name>
</gene>
<dbReference type="GO" id="GO:0004672">
    <property type="term" value="F:protein kinase activity"/>
    <property type="evidence" value="ECO:0007669"/>
    <property type="project" value="InterPro"/>
</dbReference>
<dbReference type="PROSITE" id="PS50011">
    <property type="entry name" value="PROTEIN_KINASE_DOM"/>
    <property type="match status" value="1"/>
</dbReference>
<dbReference type="InterPro" id="IPR008271">
    <property type="entry name" value="Ser/Thr_kinase_AS"/>
</dbReference>
<sequence length="503" mass="55360">MGISQSMFRRRKGITLPLPEGGVGNSDTVAGGCMSLASVGFGFLLSERKRKKKGRRRRSECCEGRENKSWLLAETGGKEGVTEPQSVVSSFRFSFGSQEAEAESPSAAATVLLLVSIEGESERSRRDLDVALAVEEQKRWRRLQSLEECISPVAGRLVRFSYAQIQAATWDFFSELGMGASSRVYKGRIGCRLWRMTVAIKRVDGPDRETAKAFCRELLIASSLRSTYVVPLVGYCVDSQGLFLVYKYISGGSLDGHLHQHDKTRKLLPWKARYKVAVGVAQAVEYLHFGTDKCVVHRDIKPSNILLSSKQVPMLCDFGLATWTDGPSLPFLCKAVKGTFGYLAPEYFQNGKLSDRTDVYAFGVVLLELITGKKALDQNRPQGDENLALWAKPLLLQGEDAIGKLVDRRLPPNSCWKELSRMARAANACLCTDDSKRPSIDQVLDLLIGEDDACNQSLLTRSGSLTGFGSQFHGPRVEGDIGGYLALAMLGISDDDDNVSYGR</sequence>
<dbReference type="InterPro" id="IPR017441">
    <property type="entry name" value="Protein_kinase_ATP_BS"/>
</dbReference>
<evidence type="ECO:0000256" key="2">
    <source>
        <dbReference type="ARBA" id="ARBA00022741"/>
    </source>
</evidence>
<keyword evidence="4 5" id="KW-0067">ATP-binding</keyword>
<evidence type="ECO:0000313" key="7">
    <source>
        <dbReference type="EMBL" id="KAG0469877.1"/>
    </source>
</evidence>
<keyword evidence="1" id="KW-0808">Transferase</keyword>
<evidence type="ECO:0000259" key="6">
    <source>
        <dbReference type="PROSITE" id="PS50011"/>
    </source>
</evidence>
<proteinExistence type="predicted"/>
<dbReference type="OrthoDB" id="671439at2759"/>
<evidence type="ECO:0000256" key="5">
    <source>
        <dbReference type="PROSITE-ProRule" id="PRU10141"/>
    </source>
</evidence>
<dbReference type="InterPro" id="IPR011009">
    <property type="entry name" value="Kinase-like_dom_sf"/>
</dbReference>
<dbReference type="SUPFAM" id="SSF56112">
    <property type="entry name" value="Protein kinase-like (PK-like)"/>
    <property type="match status" value="1"/>
</dbReference>
<keyword evidence="8" id="KW-1185">Reference proteome</keyword>
<dbReference type="FunFam" id="1.10.510.10:FF:000095">
    <property type="entry name" value="protein STRUBBELIG-RECEPTOR FAMILY 8"/>
    <property type="match status" value="1"/>
</dbReference>
<evidence type="ECO:0000256" key="3">
    <source>
        <dbReference type="ARBA" id="ARBA00022777"/>
    </source>
</evidence>
<dbReference type="PANTHER" id="PTHR47987:SF37">
    <property type="entry name" value="PROTEIN KINASE DOMAIN-CONTAINING PROTEIN"/>
    <property type="match status" value="1"/>
</dbReference>
<dbReference type="Gene3D" id="3.30.200.20">
    <property type="entry name" value="Phosphorylase Kinase, domain 1"/>
    <property type="match status" value="1"/>
</dbReference>
<name>A0A835QJ40_VANPL</name>
<dbReference type="InterPro" id="IPR000719">
    <property type="entry name" value="Prot_kinase_dom"/>
</dbReference>
<organism evidence="7 8">
    <name type="scientific">Vanilla planifolia</name>
    <name type="common">Vanilla</name>
    <dbReference type="NCBI Taxonomy" id="51239"/>
    <lineage>
        <taxon>Eukaryota</taxon>
        <taxon>Viridiplantae</taxon>
        <taxon>Streptophyta</taxon>
        <taxon>Embryophyta</taxon>
        <taxon>Tracheophyta</taxon>
        <taxon>Spermatophyta</taxon>
        <taxon>Magnoliopsida</taxon>
        <taxon>Liliopsida</taxon>
        <taxon>Asparagales</taxon>
        <taxon>Orchidaceae</taxon>
        <taxon>Vanilloideae</taxon>
        <taxon>Vanilleae</taxon>
        <taxon>Vanilla</taxon>
    </lineage>
</organism>
<accession>A0A835QJ40</accession>
<dbReference type="SMART" id="SM00220">
    <property type="entry name" value="S_TKc"/>
    <property type="match status" value="1"/>
</dbReference>
<evidence type="ECO:0000256" key="1">
    <source>
        <dbReference type="ARBA" id="ARBA00022679"/>
    </source>
</evidence>
<protein>
    <recommendedName>
        <fullName evidence="6">Protein kinase domain-containing protein</fullName>
    </recommendedName>
</protein>
<dbReference type="PROSITE" id="PS00107">
    <property type="entry name" value="PROTEIN_KINASE_ATP"/>
    <property type="match status" value="1"/>
</dbReference>
<keyword evidence="3" id="KW-0418">Kinase</keyword>
<dbReference type="AlphaFoldDB" id="A0A835QJ40"/>
<evidence type="ECO:0000256" key="4">
    <source>
        <dbReference type="ARBA" id="ARBA00022840"/>
    </source>
</evidence>
<reference evidence="7 8" key="1">
    <citation type="journal article" date="2020" name="Nat. Food">
        <title>A phased Vanilla planifolia genome enables genetic improvement of flavour and production.</title>
        <authorList>
            <person name="Hasing T."/>
            <person name="Tang H."/>
            <person name="Brym M."/>
            <person name="Khazi F."/>
            <person name="Huang T."/>
            <person name="Chambers A.H."/>
        </authorList>
    </citation>
    <scope>NUCLEOTIDE SEQUENCE [LARGE SCALE GENOMIC DNA]</scope>
    <source>
        <tissue evidence="7">Leaf</tissue>
    </source>
</reference>
<dbReference type="InterPro" id="IPR046958">
    <property type="entry name" value="RBK1/2/STUNTED"/>
</dbReference>